<proteinExistence type="predicted"/>
<keyword evidence="2" id="KW-1185">Reference proteome</keyword>
<organism evidence="1 2">
    <name type="scientific">Tanacetum coccineum</name>
    <dbReference type="NCBI Taxonomy" id="301880"/>
    <lineage>
        <taxon>Eukaryota</taxon>
        <taxon>Viridiplantae</taxon>
        <taxon>Streptophyta</taxon>
        <taxon>Embryophyta</taxon>
        <taxon>Tracheophyta</taxon>
        <taxon>Spermatophyta</taxon>
        <taxon>Magnoliopsida</taxon>
        <taxon>eudicotyledons</taxon>
        <taxon>Gunneridae</taxon>
        <taxon>Pentapetalae</taxon>
        <taxon>asterids</taxon>
        <taxon>campanulids</taxon>
        <taxon>Asterales</taxon>
        <taxon>Asteraceae</taxon>
        <taxon>Asteroideae</taxon>
        <taxon>Anthemideae</taxon>
        <taxon>Anthemidinae</taxon>
        <taxon>Tanacetum</taxon>
    </lineage>
</organism>
<dbReference type="Proteomes" id="UP001151760">
    <property type="component" value="Unassembled WGS sequence"/>
</dbReference>
<name>A0ABQ5AVJ5_9ASTR</name>
<dbReference type="EMBL" id="BQNB010012678">
    <property type="protein sequence ID" value="GJT06555.1"/>
    <property type="molecule type" value="Genomic_DNA"/>
</dbReference>
<evidence type="ECO:0000313" key="1">
    <source>
        <dbReference type="EMBL" id="GJT06555.1"/>
    </source>
</evidence>
<reference evidence="1" key="2">
    <citation type="submission" date="2022-01" db="EMBL/GenBank/DDBJ databases">
        <authorList>
            <person name="Yamashiro T."/>
            <person name="Shiraishi A."/>
            <person name="Satake H."/>
            <person name="Nakayama K."/>
        </authorList>
    </citation>
    <scope>NUCLEOTIDE SEQUENCE</scope>
</reference>
<accession>A0ABQ5AVJ5</accession>
<sequence>MHKISEEELVEKLKFIAKGEPKGKPTFEISITKAMISREIKDSDVYLNYLANYPNARSSAPTLRRGQVDDNLLEDPDQALDLAMLINLEEHQQREKERRLKIKHDALVLEKEVNKEVYEAYDAQLKLKLKSQQHVSPNAQLLLNLKKGAKESKQERIME</sequence>
<protein>
    <submittedName>
        <fullName evidence="1">Uncharacterized protein</fullName>
    </submittedName>
</protein>
<evidence type="ECO:0000313" key="2">
    <source>
        <dbReference type="Proteomes" id="UP001151760"/>
    </source>
</evidence>
<reference evidence="1" key="1">
    <citation type="journal article" date="2022" name="Int. J. Mol. Sci.">
        <title>Draft Genome of Tanacetum Coccineum: Genomic Comparison of Closely Related Tanacetum-Family Plants.</title>
        <authorList>
            <person name="Yamashiro T."/>
            <person name="Shiraishi A."/>
            <person name="Nakayama K."/>
            <person name="Satake H."/>
        </authorList>
    </citation>
    <scope>NUCLEOTIDE SEQUENCE</scope>
</reference>
<comment type="caution">
    <text evidence="1">The sequence shown here is derived from an EMBL/GenBank/DDBJ whole genome shotgun (WGS) entry which is preliminary data.</text>
</comment>
<gene>
    <name evidence="1" type="ORF">Tco_0841017</name>
</gene>